<feature type="region of interest" description="Disordered" evidence="1">
    <location>
        <begin position="1"/>
        <end position="25"/>
    </location>
</feature>
<dbReference type="Proteomes" id="UP000001302">
    <property type="component" value="Chromosome"/>
</dbReference>
<gene>
    <name evidence="2" type="ordered locus">PB2503_09064</name>
</gene>
<evidence type="ECO:0000313" key="2">
    <source>
        <dbReference type="EMBL" id="ADM09866.1"/>
    </source>
</evidence>
<dbReference type="KEGG" id="pbr:PB2503_09064"/>
<organism evidence="2 3">
    <name type="scientific">Parvularcula bermudensis (strain ATCC BAA-594 / HTCC2503 / KCTC 12087)</name>
    <dbReference type="NCBI Taxonomy" id="314260"/>
    <lineage>
        <taxon>Bacteria</taxon>
        <taxon>Pseudomonadati</taxon>
        <taxon>Pseudomonadota</taxon>
        <taxon>Alphaproteobacteria</taxon>
        <taxon>Parvularculales</taxon>
        <taxon>Parvularculaceae</taxon>
        <taxon>Parvularcula</taxon>
    </lineage>
</organism>
<accession>E0TCS7</accession>
<name>E0TCS7_PARBH</name>
<dbReference type="AlphaFoldDB" id="E0TCS7"/>
<dbReference type="EMBL" id="CP002156">
    <property type="protein sequence ID" value="ADM09866.1"/>
    <property type="molecule type" value="Genomic_DNA"/>
</dbReference>
<sequence>METMFIGSMQIPDMSRVPGDGQSKRVCETERETPPSLLDMPQTYEDLRSAAVPSRGRAVPHGGAQAIAS</sequence>
<evidence type="ECO:0000313" key="3">
    <source>
        <dbReference type="Proteomes" id="UP000001302"/>
    </source>
</evidence>
<protein>
    <submittedName>
        <fullName evidence="2">Phosphoribosylformylglycinamidine synthase subunit II</fullName>
    </submittedName>
</protein>
<dbReference type="HOGENOM" id="CLU_2772147_0_0_5"/>
<reference evidence="2 3" key="2">
    <citation type="journal article" date="2011" name="J. Bacteriol.">
        <title>Complete genome sequence of strain HTCC2503T of Parvularcula bermudensis, the type species of the order "Parvularculales" in the class Alphaproteobacteria.</title>
        <authorList>
            <person name="Oh H.M."/>
            <person name="Kang I."/>
            <person name="Vergin K.L."/>
            <person name="Kang D."/>
            <person name="Rhee K.H."/>
            <person name="Giovannoni S.J."/>
            <person name="Cho J.C."/>
        </authorList>
    </citation>
    <scope>NUCLEOTIDE SEQUENCE [LARGE SCALE GENOMIC DNA]</scope>
    <source>
        <strain evidence="3">ATCC BAA-594 / HTCC2503 / KCTC 12087</strain>
    </source>
</reference>
<evidence type="ECO:0000256" key="1">
    <source>
        <dbReference type="SAM" id="MobiDB-lite"/>
    </source>
</evidence>
<keyword evidence="3" id="KW-1185">Reference proteome</keyword>
<reference evidence="3" key="1">
    <citation type="submission" date="2010-08" db="EMBL/GenBank/DDBJ databases">
        <title>Genome sequence of Parvularcula bermudensis HTCC2503.</title>
        <authorList>
            <person name="Kang D.-M."/>
            <person name="Oh H.-M."/>
            <person name="Cho J.-C."/>
        </authorList>
    </citation>
    <scope>NUCLEOTIDE SEQUENCE [LARGE SCALE GENOMIC DNA]</scope>
    <source>
        <strain evidence="3">ATCC BAA-594 / HTCC2503 / KCTC 12087</strain>
    </source>
</reference>
<proteinExistence type="predicted"/>